<evidence type="ECO:0000256" key="1">
    <source>
        <dbReference type="SAM" id="MobiDB-lite"/>
    </source>
</evidence>
<reference evidence="3 4" key="1">
    <citation type="submission" date="2020-03" db="EMBL/GenBank/DDBJ databases">
        <title>Draft genome of Streptomyces sp. ventii, isolated from the Axial Seamount in the Pacific Ocean, and resequencing of the two type strains Streptomyces lonarensis strain NCL 716 and Streptomyces bohaiensis strain 11A07.</title>
        <authorList>
            <person name="Loughran R.M."/>
            <person name="Pfannmuller K.M."/>
            <person name="Wasson B.J."/>
            <person name="Deadmond M.C."/>
            <person name="Paddock B.E."/>
            <person name="Koyack M.J."/>
            <person name="Gallegos D.A."/>
            <person name="Mitchell E.A."/>
            <person name="Ushijima B."/>
            <person name="Saw J.H."/>
            <person name="Mcphail K.L."/>
            <person name="Videau P."/>
        </authorList>
    </citation>
    <scope>NUCLEOTIDE SEQUENCE [LARGE SCALE GENOMIC DNA]</scope>
    <source>
        <strain evidence="3 4">NCL716</strain>
    </source>
</reference>
<feature type="domain" description="ATPase AAA-type core" evidence="2">
    <location>
        <begin position="171"/>
        <end position="240"/>
    </location>
</feature>
<comment type="caution">
    <text evidence="3">The sequence shown here is derived from an EMBL/GenBank/DDBJ whole genome shotgun (WGS) entry which is preliminary data.</text>
</comment>
<dbReference type="EMBL" id="JAAVJD010000370">
    <property type="protein sequence ID" value="NJQ08656.1"/>
    <property type="molecule type" value="Genomic_DNA"/>
</dbReference>
<dbReference type="Proteomes" id="UP000578686">
    <property type="component" value="Unassembled WGS sequence"/>
</dbReference>
<feature type="region of interest" description="Disordered" evidence="1">
    <location>
        <begin position="1"/>
        <end position="133"/>
    </location>
</feature>
<accession>A0A7X6I1D7</accession>
<organism evidence="3 4">
    <name type="scientific">Streptomyces lonarensis</name>
    <dbReference type="NCBI Taxonomy" id="700599"/>
    <lineage>
        <taxon>Bacteria</taxon>
        <taxon>Bacillati</taxon>
        <taxon>Actinomycetota</taxon>
        <taxon>Actinomycetes</taxon>
        <taxon>Kitasatosporales</taxon>
        <taxon>Streptomycetaceae</taxon>
        <taxon>Streptomyces</taxon>
    </lineage>
</organism>
<feature type="compositionally biased region" description="Basic and acidic residues" evidence="1">
    <location>
        <begin position="454"/>
        <end position="468"/>
    </location>
</feature>
<evidence type="ECO:0000313" key="3">
    <source>
        <dbReference type="EMBL" id="NJQ08656.1"/>
    </source>
</evidence>
<name>A0A7X6I1D7_9ACTN</name>
<dbReference type="SUPFAM" id="SSF52540">
    <property type="entry name" value="P-loop containing nucleoside triphosphate hydrolases"/>
    <property type="match status" value="1"/>
</dbReference>
<feature type="compositionally biased region" description="Pro residues" evidence="1">
    <location>
        <begin position="391"/>
        <end position="413"/>
    </location>
</feature>
<gene>
    <name evidence="3" type="ORF">HCN56_24555</name>
</gene>
<evidence type="ECO:0000313" key="4">
    <source>
        <dbReference type="Proteomes" id="UP000578686"/>
    </source>
</evidence>
<proteinExistence type="predicted"/>
<feature type="region of interest" description="Disordered" evidence="1">
    <location>
        <begin position="387"/>
        <end position="468"/>
    </location>
</feature>
<dbReference type="Gene3D" id="3.40.50.300">
    <property type="entry name" value="P-loop containing nucleotide triphosphate hydrolases"/>
    <property type="match status" value="1"/>
</dbReference>
<dbReference type="PANTHER" id="PTHR47691">
    <property type="entry name" value="REGULATOR-RELATED"/>
    <property type="match status" value="1"/>
</dbReference>
<protein>
    <submittedName>
        <fullName evidence="3">AAA family ATPase</fullName>
    </submittedName>
</protein>
<dbReference type="AlphaFoldDB" id="A0A7X6I1D7"/>
<dbReference type="InterPro" id="IPR027417">
    <property type="entry name" value="P-loop_NTPase"/>
</dbReference>
<evidence type="ECO:0000259" key="2">
    <source>
        <dbReference type="Pfam" id="PF00004"/>
    </source>
</evidence>
<sequence length="468" mass="47455">MASTDPCHSANADRRERSRSSASPPWSAAEPPAAGRTGPAGTEDLRGPYEPFEPSELPADHTAPSAPSAQPGPSDARPGEGEAEVVPLPTPAQPPAGASRPPHHAAPPAPPLTVSGAVHPRGPSGALRPAGPVPAFAGREDALAAIAGRLAAATATATTGDGPADPPAPELICGAPGVGKTALAREVASRLDSAFPGGRWLLPMTLPDGTPRAAAHAAAELSAAFAAESPRGVLLVLDDVTDAEQVRPLLPLGPGCAVLVTSRRGLAGLVATHGGTVHRVQPLAPVDSARLLTAALGADRAGREPGAVTELAEGCGHHPLALRVAAARLLTRPALSLADGARWLAQDARACLSLPGDPSMSVSTVLDTAVGRLSPELRALFHRLATAPGPEVHPAPPPAPGGPEPTPEQPAPTEPALEQLADAGLLEDGPPGPYRMHPLLRRYARWAAPGPGRHPVDPDSVRPTDRCE</sequence>
<dbReference type="InterPro" id="IPR003959">
    <property type="entry name" value="ATPase_AAA_core"/>
</dbReference>
<dbReference type="Pfam" id="PF00004">
    <property type="entry name" value="AAA"/>
    <property type="match status" value="1"/>
</dbReference>
<dbReference type="PANTHER" id="PTHR47691:SF3">
    <property type="entry name" value="HTH-TYPE TRANSCRIPTIONAL REGULATOR RV0890C-RELATED"/>
    <property type="match status" value="1"/>
</dbReference>
<dbReference type="PRINTS" id="PR00364">
    <property type="entry name" value="DISEASERSIST"/>
</dbReference>
<keyword evidence="4" id="KW-1185">Reference proteome</keyword>
<dbReference type="GO" id="GO:0043531">
    <property type="term" value="F:ADP binding"/>
    <property type="evidence" value="ECO:0007669"/>
    <property type="project" value="InterPro"/>
</dbReference>
<feature type="compositionally biased region" description="Low complexity" evidence="1">
    <location>
        <begin position="20"/>
        <end position="34"/>
    </location>
</feature>
<feature type="compositionally biased region" description="Low complexity" evidence="1">
    <location>
        <begin position="63"/>
        <end position="76"/>
    </location>
</feature>